<feature type="domain" description="M23ase beta-sheet core" evidence="1">
    <location>
        <begin position="47"/>
        <end position="82"/>
    </location>
</feature>
<gene>
    <name evidence="2" type="ORF">RYX45_24280</name>
</gene>
<evidence type="ECO:0000313" key="2">
    <source>
        <dbReference type="EMBL" id="MDV2888283.1"/>
    </source>
</evidence>
<dbReference type="SUPFAM" id="SSF51261">
    <property type="entry name" value="Duplicated hybrid motif"/>
    <property type="match status" value="1"/>
</dbReference>
<dbReference type="Proteomes" id="UP001285636">
    <property type="component" value="Unassembled WGS sequence"/>
</dbReference>
<dbReference type="InterPro" id="IPR011055">
    <property type="entry name" value="Dup_hybrid_motif"/>
</dbReference>
<evidence type="ECO:0000313" key="3">
    <source>
        <dbReference type="Proteomes" id="UP001285636"/>
    </source>
</evidence>
<dbReference type="AlphaFoldDB" id="A0AAJ2NTK0"/>
<name>A0AAJ2NTK0_ALKPS</name>
<accession>A0AAJ2NTK0</accession>
<dbReference type="CDD" id="cd12797">
    <property type="entry name" value="M23_peptidase"/>
    <property type="match status" value="1"/>
</dbReference>
<dbReference type="Pfam" id="PF01551">
    <property type="entry name" value="Peptidase_M23"/>
    <property type="match status" value="1"/>
</dbReference>
<protein>
    <submittedName>
        <fullName evidence="2">Peptidase M23</fullName>
    </submittedName>
</protein>
<dbReference type="InterPro" id="IPR016047">
    <property type="entry name" value="M23ase_b-sheet_dom"/>
</dbReference>
<comment type="caution">
    <text evidence="2">The sequence shown here is derived from an EMBL/GenBank/DDBJ whole genome shotgun (WGS) entry which is preliminary data.</text>
</comment>
<reference evidence="2" key="1">
    <citation type="submission" date="2023-10" db="EMBL/GenBank/DDBJ databases">
        <title>Screening of Alkalihalophilus pseudofirmusBZ-TG-HK211 and Its Alleviation of Salt Stress on Rapeseed Growth.</title>
        <authorList>
            <person name="Zhao B."/>
            <person name="Guo T."/>
        </authorList>
    </citation>
    <scope>NUCLEOTIDE SEQUENCE</scope>
    <source>
        <strain evidence="2">BZ-TG-HK211</strain>
    </source>
</reference>
<proteinExistence type="predicted"/>
<sequence>KQILKQPVKRIIIKGTKVIPSHGEGSFAWPTAGGYISSQMGYRWGKLHKGIDIARPSDRTIKAADNGIVVSAGWGNGYGNRI</sequence>
<dbReference type="EMBL" id="JAWJAY010001206">
    <property type="protein sequence ID" value="MDV2888283.1"/>
    <property type="molecule type" value="Genomic_DNA"/>
</dbReference>
<evidence type="ECO:0000259" key="1">
    <source>
        <dbReference type="Pfam" id="PF01551"/>
    </source>
</evidence>
<dbReference type="Gene3D" id="2.70.70.10">
    <property type="entry name" value="Glucose Permease (Domain IIA)"/>
    <property type="match status" value="1"/>
</dbReference>
<organism evidence="2 3">
    <name type="scientific">Alkalihalophilus pseudofirmus</name>
    <name type="common">Bacillus pseudofirmus</name>
    <dbReference type="NCBI Taxonomy" id="79885"/>
    <lineage>
        <taxon>Bacteria</taxon>
        <taxon>Bacillati</taxon>
        <taxon>Bacillota</taxon>
        <taxon>Bacilli</taxon>
        <taxon>Bacillales</taxon>
        <taxon>Bacillaceae</taxon>
        <taxon>Alkalihalophilus</taxon>
    </lineage>
</organism>
<feature type="non-terminal residue" evidence="2">
    <location>
        <position position="82"/>
    </location>
</feature>
<dbReference type="RefSeq" id="WP_323468244.1">
    <property type="nucleotide sequence ID" value="NZ_JAWJAY010001206.1"/>
</dbReference>
<feature type="non-terminal residue" evidence="2">
    <location>
        <position position="1"/>
    </location>
</feature>